<evidence type="ECO:0000256" key="6">
    <source>
        <dbReference type="ARBA" id="ARBA00023136"/>
    </source>
</evidence>
<keyword evidence="9" id="KW-1185">Reference proteome</keyword>
<dbReference type="EMBL" id="JACMSC010000099">
    <property type="protein sequence ID" value="KAG6466960.1"/>
    <property type="molecule type" value="Genomic_DNA"/>
</dbReference>
<evidence type="ECO:0000256" key="5">
    <source>
        <dbReference type="ARBA" id="ARBA00022989"/>
    </source>
</evidence>
<dbReference type="InterPro" id="IPR009262">
    <property type="entry name" value="SLC35_F1/F2/F6"/>
</dbReference>
<keyword evidence="3" id="KW-0813">Transport</keyword>
<evidence type="ECO:0000313" key="9">
    <source>
        <dbReference type="Proteomes" id="UP000734854"/>
    </source>
</evidence>
<dbReference type="InterPro" id="IPR052221">
    <property type="entry name" value="SLC35F_Transporter"/>
</dbReference>
<keyword evidence="6 7" id="KW-0472">Membrane</keyword>
<organism evidence="8 9">
    <name type="scientific">Zingiber officinale</name>
    <name type="common">Ginger</name>
    <name type="synonym">Amomum zingiber</name>
    <dbReference type="NCBI Taxonomy" id="94328"/>
    <lineage>
        <taxon>Eukaryota</taxon>
        <taxon>Viridiplantae</taxon>
        <taxon>Streptophyta</taxon>
        <taxon>Embryophyta</taxon>
        <taxon>Tracheophyta</taxon>
        <taxon>Spermatophyta</taxon>
        <taxon>Magnoliopsida</taxon>
        <taxon>Liliopsida</taxon>
        <taxon>Zingiberales</taxon>
        <taxon>Zingiberaceae</taxon>
        <taxon>Zingiber</taxon>
    </lineage>
</organism>
<evidence type="ECO:0000256" key="1">
    <source>
        <dbReference type="ARBA" id="ARBA00004141"/>
    </source>
</evidence>
<keyword evidence="5 7" id="KW-1133">Transmembrane helix</keyword>
<evidence type="ECO:0000256" key="7">
    <source>
        <dbReference type="SAM" id="Phobius"/>
    </source>
</evidence>
<dbReference type="PANTHER" id="PTHR14233">
    <property type="entry name" value="DUF914-RELATED"/>
    <property type="match status" value="1"/>
</dbReference>
<proteinExistence type="inferred from homology"/>
<keyword evidence="4 7" id="KW-0812">Transmembrane</keyword>
<evidence type="ECO:0000256" key="3">
    <source>
        <dbReference type="ARBA" id="ARBA00022448"/>
    </source>
</evidence>
<dbReference type="AlphaFoldDB" id="A0A8J5C4N6"/>
<feature type="transmembrane region" description="Helical" evidence="7">
    <location>
        <begin position="46"/>
        <end position="62"/>
    </location>
</feature>
<protein>
    <submittedName>
        <fullName evidence="8">Uncharacterized protein</fullName>
    </submittedName>
</protein>
<feature type="transmembrane region" description="Helical" evidence="7">
    <location>
        <begin position="12"/>
        <end position="34"/>
    </location>
</feature>
<sequence length="260" mass="28905">MERKGIWRLALILLLGQLVSFFLAVASFTSSLIADLGTDTPLTQSWFTYLSLSLVYGAVFFFRGAETLWFLGTGTLPWPFSQSLSVFFNYKCDIAGLLDYSMGHNPHLVCPRDKMCCVSDGSKPIIGDALVIAGTFCYAFSNVGEVSQNSSSPFNMWLKYQTLLFPKTCRNSVLRGKIKLKCLQCLGYLGFPNMLRSIFERKGLESVKWSATMICLFGGFAAATFLFYTVVPFVLQMSGATLFNLSLLTSDMRAVHLLIP</sequence>
<comment type="caution">
    <text evidence="8">The sequence shown here is derived from an EMBL/GenBank/DDBJ whole genome shotgun (WGS) entry which is preliminary data.</text>
</comment>
<evidence type="ECO:0000256" key="4">
    <source>
        <dbReference type="ARBA" id="ARBA00022692"/>
    </source>
</evidence>
<reference evidence="8 9" key="1">
    <citation type="submission" date="2020-08" db="EMBL/GenBank/DDBJ databases">
        <title>Plant Genome Project.</title>
        <authorList>
            <person name="Zhang R.-G."/>
        </authorList>
    </citation>
    <scope>NUCLEOTIDE SEQUENCE [LARGE SCALE GENOMIC DNA]</scope>
    <source>
        <tissue evidence="8">Rhizome</tissue>
    </source>
</reference>
<comment type="subcellular location">
    <subcellularLocation>
        <location evidence="1">Membrane</location>
        <topology evidence="1">Multi-pass membrane protein</topology>
    </subcellularLocation>
</comment>
<feature type="transmembrane region" description="Helical" evidence="7">
    <location>
        <begin position="211"/>
        <end position="235"/>
    </location>
</feature>
<comment type="similarity">
    <text evidence="2">Belongs to the SLC35F solute transporter family.</text>
</comment>
<accession>A0A8J5C4N6</accession>
<dbReference type="GO" id="GO:0016020">
    <property type="term" value="C:membrane"/>
    <property type="evidence" value="ECO:0007669"/>
    <property type="project" value="UniProtKB-SubCell"/>
</dbReference>
<evidence type="ECO:0000313" key="8">
    <source>
        <dbReference type="EMBL" id="KAG6466960.1"/>
    </source>
</evidence>
<evidence type="ECO:0000256" key="2">
    <source>
        <dbReference type="ARBA" id="ARBA00007863"/>
    </source>
</evidence>
<dbReference type="Proteomes" id="UP000734854">
    <property type="component" value="Unassembled WGS sequence"/>
</dbReference>
<dbReference type="GO" id="GO:0022857">
    <property type="term" value="F:transmembrane transporter activity"/>
    <property type="evidence" value="ECO:0007669"/>
    <property type="project" value="InterPro"/>
</dbReference>
<gene>
    <name evidence="8" type="ORF">ZIOFF_075227</name>
</gene>
<name>A0A8J5C4N6_ZINOF</name>
<dbReference type="PANTHER" id="PTHR14233:SF18">
    <property type="entry name" value="OS05G0444300 PROTEIN"/>
    <property type="match status" value="1"/>
</dbReference>
<dbReference type="Pfam" id="PF06027">
    <property type="entry name" value="SLC35F"/>
    <property type="match status" value="2"/>
</dbReference>